<organism evidence="1 2">
    <name type="scientific">Haemonchus contortus</name>
    <name type="common">Barber pole worm</name>
    <dbReference type="NCBI Taxonomy" id="6289"/>
    <lineage>
        <taxon>Eukaryota</taxon>
        <taxon>Metazoa</taxon>
        <taxon>Ecdysozoa</taxon>
        <taxon>Nematoda</taxon>
        <taxon>Chromadorea</taxon>
        <taxon>Rhabditida</taxon>
        <taxon>Rhabditina</taxon>
        <taxon>Rhabditomorpha</taxon>
        <taxon>Strongyloidea</taxon>
        <taxon>Trichostrongylidae</taxon>
        <taxon>Haemonchus</taxon>
    </lineage>
</organism>
<evidence type="ECO:0000313" key="2">
    <source>
        <dbReference type="WBParaSite" id="HCON_00133620-00001"/>
    </source>
</evidence>
<dbReference type="AlphaFoldDB" id="A0A7I5EC39"/>
<dbReference type="WBParaSite" id="HCON_00133620-00001">
    <property type="protein sequence ID" value="HCON_00133620-00001"/>
    <property type="gene ID" value="HCON_00133620"/>
</dbReference>
<proteinExistence type="predicted"/>
<keyword evidence="1" id="KW-1185">Reference proteome</keyword>
<protein>
    <submittedName>
        <fullName evidence="2">Uncharacterized protein</fullName>
    </submittedName>
</protein>
<dbReference type="Proteomes" id="UP000025227">
    <property type="component" value="Unplaced"/>
</dbReference>
<name>A0A7I5EC39_HAECO</name>
<dbReference type="OrthoDB" id="10361373at2759"/>
<evidence type="ECO:0000313" key="1">
    <source>
        <dbReference type="Proteomes" id="UP000025227"/>
    </source>
</evidence>
<reference evidence="2" key="1">
    <citation type="submission" date="2020-12" db="UniProtKB">
        <authorList>
            <consortium name="WormBaseParasite"/>
        </authorList>
    </citation>
    <scope>IDENTIFICATION</scope>
    <source>
        <strain evidence="2">MHco3</strain>
    </source>
</reference>
<accession>A0A7I5EC39</accession>
<sequence length="188" mass="21182">MASETFSENLHKVLGSIMEGAGKLKANHDALQLLLSDNCTTKSPRILMCEQRVEFCDANCTLLRLRSDIKKLEDLLVTMGKKVEDGTISDLYPSMENLDLTEKTEKTDDTIECEACSSPGLPFDVPPGTEVRLEDEVKVDRRSRRRSRSLTFIKKVVHRLASRSRSRTCRCRLHVSSSNPDVTLPVEE</sequence>
<dbReference type="OMA" id="FCDANCT"/>